<keyword evidence="3" id="KW-1185">Reference proteome</keyword>
<name>Q8QRV8_9BETA</name>
<dbReference type="GeneID" id="935467"/>
<dbReference type="KEGG" id="vg:935467"/>
<reference evidence="2" key="2">
    <citation type="submission" date="2021-05" db="EMBL/GenBank/DDBJ databases">
        <title>Cloning and multi-omic analysis of chimpanzee cytomegalovirus: a resource for comparative functional genomics.</title>
        <authorList>
            <person name="Phan Q.V."/>
        </authorList>
    </citation>
    <scope>NUCLEOTIDE SEQUENCE</scope>
    <source>
        <strain evidence="2">Heberling</strain>
    </source>
</reference>
<protein>
    <submittedName>
        <fullName evidence="1">Chemokine vCXCL4</fullName>
    </submittedName>
</protein>
<gene>
    <name evidence="1" type="primary">UL157</name>
    <name evidence="1" type="ORF">CCMVgp132</name>
</gene>
<evidence type="ECO:0000313" key="3">
    <source>
        <dbReference type="Proteomes" id="UP000099188"/>
    </source>
</evidence>
<dbReference type="GO" id="GO:0005576">
    <property type="term" value="C:extracellular region"/>
    <property type="evidence" value="ECO:0007669"/>
    <property type="project" value="InterPro"/>
</dbReference>
<dbReference type="InterPro" id="IPR036048">
    <property type="entry name" value="Interleukin_8-like_sf"/>
</dbReference>
<sequence length="228" mass="25903">MNALQGGERTGPGGTRRRGAILSQSQHHYNTPPHIKALTNTLRTPPQHLQRHTTDLHATTTTTTTSTNATPRLLAYATLLLLCLLQLRLKTSFATRTATTSECLCPHKNSTRRTQPSNTWLCIIPPHTTCNVKEALLYNDTGIGICLNASTKLAKIHRRACFKLKHRNDNTILLGPREDIPYYWQPGPRFHPKALIQRTILDWFRQIPEEYGHYIYHGLDGVWELGWP</sequence>
<evidence type="ECO:0000313" key="1">
    <source>
        <dbReference type="EMBL" id="AAM00780.1"/>
    </source>
</evidence>
<evidence type="ECO:0000313" key="2">
    <source>
        <dbReference type="EMBL" id="QXV67896.1"/>
    </source>
</evidence>
<dbReference type="GO" id="GO:0008009">
    <property type="term" value="F:chemokine activity"/>
    <property type="evidence" value="ECO:0007669"/>
    <property type="project" value="InterPro"/>
</dbReference>
<reference evidence="1 3" key="1">
    <citation type="journal article" date="2003" name="J. Gen. Virol.">
        <title>The human cytomegalovirus genome revisited: comparison with the chimpanzee cytomegalovirus genome.</title>
        <authorList>
            <person name="Davison A.J."/>
            <person name="Dolan A."/>
            <person name="Akter P."/>
            <person name="Addison C."/>
            <person name="Dargan D.J."/>
            <person name="Alcendor D.J."/>
            <person name="McGeoch D.J."/>
            <person name="Hayward G.S."/>
        </authorList>
    </citation>
    <scope>NUCLEOTIDE SEQUENCE [LARGE SCALE GENOMIC DNA]</scope>
    <source>
        <strain evidence="1">Heberling</strain>
    </source>
</reference>
<dbReference type="GO" id="GO:0006955">
    <property type="term" value="P:immune response"/>
    <property type="evidence" value="ECO:0007669"/>
    <property type="project" value="InterPro"/>
</dbReference>
<dbReference type="Proteomes" id="UP000099188">
    <property type="component" value="Segment"/>
</dbReference>
<dbReference type="RefSeq" id="NP_612774.1">
    <property type="nucleotide sequence ID" value="NC_003521.1"/>
</dbReference>
<accession>Q8QRV8</accession>
<organism evidence="1 3">
    <name type="scientific">Panine betaherpesvirus 2</name>
    <name type="common">Chimpanzee cytomegalovirus</name>
    <dbReference type="NCBI Taxonomy" id="188763"/>
    <lineage>
        <taxon>Viruses</taxon>
        <taxon>Duplodnaviria</taxon>
        <taxon>Heunggongvirae</taxon>
        <taxon>Peploviricota</taxon>
        <taxon>Herviviricetes</taxon>
        <taxon>Herpesvirales</taxon>
        <taxon>Orthoherpesviridae</taxon>
        <taxon>Betaherpesvirinae</taxon>
        <taxon>Cytomegalovirus</taxon>
        <taxon>Cytomegalovirus paninebeta2</taxon>
    </lineage>
</organism>
<proteinExistence type="predicted"/>
<dbReference type="EMBL" id="MZ151943">
    <property type="protein sequence ID" value="QXV67896.1"/>
    <property type="molecule type" value="Genomic_DNA"/>
</dbReference>
<dbReference type="EMBL" id="AF480884">
    <property type="protein sequence ID" value="AAM00780.1"/>
    <property type="molecule type" value="Genomic_DNA"/>
</dbReference>
<dbReference type="SUPFAM" id="SSF54117">
    <property type="entry name" value="Interleukin 8-like chemokines"/>
    <property type="match status" value="1"/>
</dbReference>